<feature type="compositionally biased region" description="Low complexity" evidence="1">
    <location>
        <begin position="892"/>
        <end position="917"/>
    </location>
</feature>
<feature type="compositionally biased region" description="Basic and acidic residues" evidence="1">
    <location>
        <begin position="788"/>
        <end position="808"/>
    </location>
</feature>
<dbReference type="GO" id="GO:0004534">
    <property type="term" value="F:5'-3' RNA exonuclease activity"/>
    <property type="evidence" value="ECO:0007669"/>
    <property type="project" value="TreeGrafter"/>
</dbReference>
<dbReference type="Pfam" id="PF18334">
    <property type="entry name" value="XRN1_D2_D3"/>
    <property type="match status" value="1"/>
</dbReference>
<feature type="compositionally biased region" description="Basic and acidic residues" evidence="1">
    <location>
        <begin position="1072"/>
        <end position="1082"/>
    </location>
</feature>
<feature type="domain" description="5'-3' exoribonuclease 1 SH3-like" evidence="2">
    <location>
        <begin position="530"/>
        <end position="594"/>
    </location>
</feature>
<dbReference type="Proteomes" id="UP001432322">
    <property type="component" value="Unassembled WGS sequence"/>
</dbReference>
<feature type="compositionally biased region" description="Low complexity" evidence="1">
    <location>
        <begin position="1018"/>
        <end position="1039"/>
    </location>
</feature>
<dbReference type="Gene3D" id="2.170.260.40">
    <property type="match status" value="1"/>
</dbReference>
<proteinExistence type="predicted"/>
<protein>
    <submittedName>
        <fullName evidence="5">Uncharacterized protein</fullName>
    </submittedName>
</protein>
<dbReference type="GO" id="GO:0003723">
    <property type="term" value="F:RNA binding"/>
    <property type="evidence" value="ECO:0007669"/>
    <property type="project" value="TreeGrafter"/>
</dbReference>
<dbReference type="EMBL" id="BTSY01000002">
    <property type="protein sequence ID" value="GMT14176.1"/>
    <property type="molecule type" value="Genomic_DNA"/>
</dbReference>
<dbReference type="Pfam" id="PF18332">
    <property type="entry name" value="XRN1_D1"/>
    <property type="match status" value="1"/>
</dbReference>
<reference evidence="5" key="1">
    <citation type="submission" date="2023-10" db="EMBL/GenBank/DDBJ databases">
        <title>Genome assembly of Pristionchus species.</title>
        <authorList>
            <person name="Yoshida K."/>
            <person name="Sommer R.J."/>
        </authorList>
    </citation>
    <scope>NUCLEOTIDE SEQUENCE</scope>
    <source>
        <strain evidence="5">RS5133</strain>
    </source>
</reference>
<feature type="compositionally biased region" description="Basic residues" evidence="1">
    <location>
        <begin position="935"/>
        <end position="959"/>
    </location>
</feature>
<dbReference type="InterPro" id="IPR040992">
    <property type="entry name" value="XRN1_D1"/>
</dbReference>
<dbReference type="AlphaFoldDB" id="A0AAV5V3L4"/>
<comment type="caution">
    <text evidence="5">The sequence shown here is derived from an EMBL/GenBank/DDBJ whole genome shotgun (WGS) entry which is preliminary data.</text>
</comment>
<feature type="region of interest" description="Disordered" evidence="1">
    <location>
        <begin position="701"/>
        <end position="842"/>
    </location>
</feature>
<dbReference type="GO" id="GO:0005634">
    <property type="term" value="C:nucleus"/>
    <property type="evidence" value="ECO:0007669"/>
    <property type="project" value="TreeGrafter"/>
</dbReference>
<feature type="compositionally biased region" description="Basic and acidic residues" evidence="1">
    <location>
        <begin position="820"/>
        <end position="829"/>
    </location>
</feature>
<dbReference type="InterPro" id="IPR041385">
    <property type="entry name" value="SH3_12"/>
</dbReference>
<feature type="region of interest" description="Disordered" evidence="1">
    <location>
        <begin position="605"/>
        <end position="661"/>
    </location>
</feature>
<feature type="domain" description="Exoribonuclease Xrn1 D2/D3" evidence="4">
    <location>
        <begin position="267"/>
        <end position="467"/>
    </location>
</feature>
<dbReference type="InterPro" id="IPR047007">
    <property type="entry name" value="XRN1_D1_sf"/>
</dbReference>
<feature type="compositionally biased region" description="Basic and acidic residues" evidence="1">
    <location>
        <begin position="713"/>
        <end position="740"/>
    </location>
</feature>
<evidence type="ECO:0000313" key="6">
    <source>
        <dbReference type="Proteomes" id="UP001432322"/>
    </source>
</evidence>
<feature type="compositionally biased region" description="Basic and acidic residues" evidence="1">
    <location>
        <begin position="1049"/>
        <end position="1062"/>
    </location>
</feature>
<feature type="non-terminal residue" evidence="5">
    <location>
        <position position="1"/>
    </location>
</feature>
<gene>
    <name evidence="5" type="ORF">PFISCL1PPCAC_5473</name>
</gene>
<dbReference type="PANTHER" id="PTHR12341">
    <property type="entry name" value="5'-&gt;3' EXORIBONUCLEASE"/>
    <property type="match status" value="1"/>
</dbReference>
<feature type="compositionally biased region" description="Basic and acidic residues" evidence="1">
    <location>
        <begin position="854"/>
        <end position="885"/>
    </location>
</feature>
<feature type="domain" description="5'-3' exoribonuclease 1 D1" evidence="3">
    <location>
        <begin position="68"/>
        <end position="254"/>
    </location>
</feature>
<dbReference type="PANTHER" id="PTHR12341:SF7">
    <property type="entry name" value="5'-3' EXORIBONUCLEASE 1"/>
    <property type="match status" value="1"/>
</dbReference>
<accession>A0AAV5V3L4</accession>
<dbReference type="GO" id="GO:0016075">
    <property type="term" value="P:rRNA catabolic process"/>
    <property type="evidence" value="ECO:0007669"/>
    <property type="project" value="TreeGrafter"/>
</dbReference>
<feature type="compositionally biased region" description="Basic and acidic residues" evidence="1">
    <location>
        <begin position="767"/>
        <end position="779"/>
    </location>
</feature>
<dbReference type="GO" id="GO:0000956">
    <property type="term" value="P:nuclear-transcribed mRNA catabolic process"/>
    <property type="evidence" value="ECO:0007669"/>
    <property type="project" value="TreeGrafter"/>
</dbReference>
<sequence>IPFIQEKRLLEAIHEKEVFLSGEDKSRNVHGPHLMFTSRKEPVNGDWCIRELIEKDTFRIPIEKVVHGLLPNVKLDVFFPGFPTMKHLPHTGLLTDCHVKVFNMASRKPSMLLTILDRPDFNAEASAVASNLLGQEVCIEWPVLKVGLVEEIWTDSMCFKRSYDQNREARKGEVISEYLSDDQKHEFTKWRRDAKDRLMERYAIEPGNVKVMARVRRLLGTSMVMEGEKIVPRRQWTPSDIAVAVPLQLVCTGVLVNESISRVPLSVKEAFPAESKVFVMDPSWAGYGYPALVKEIVDENTSNCRVTVQYALPAEELNLRALRSEPERFSLQWCDGYSTQRQTGLDKNLIARLTGTVFLMDCTQEEQAADGAFRPPRLNIGLDLKLSKRNEETPDYARRLPEGYWIYSILTVKALSEYKNRFPEIFKYLQKSNSIDDNYYSGDIWPKKEKRTERIAELREWLEGLPSHSEIKQKGGEEYADRMAVAHIESMLAGSKKNLVYRKSMVRPAMIYRPALNSSSSKVRPDPDASFFLFDRVTFALDGQHVPFGLTGTVIGKHGDDHVDVLFDSEFPTATKIRSSTSSCARVLVSSLVNITFAKERKASGVVLPSGPPRKKETPAAPVKNAWEDRSKKGGEEKKEKRDRKESGGSKASRKDVPPATVVELLKNVNATKTAAGIAVNDNQKRSKAVKTAEAQLLIDMLTGASGPGGKNKAPETPKKKEENKKRKEEEEMGRWKGGDEMYNEGEEDRSKQKGAALLASLMSTPDSKKGEKREEQSVKTDSTPSTSREEKAPNRKERRAMEKEKLKMPQPEKQSTPQKKKENKELKPVPKTPPINKDMFALLGISLPDAIAVKEEKEEEEEKKNETEDKKEEVVEKENEKKEEEEIELPTESTSSSQQLQQQESRAAASPRGGRAQNQFWGPTGKRGGNGQHKQQHPHHHNSHHNTHHNQHHHHHQQQQHAGPAQMGGGYGRPGLPSMDMMNGRGYGAPPASMPPMLPSPQQVMMMAAAAHQMQHPPGQHMMRPQPPQQMQHMQQHPNNRGAHNHQHPQEYRRGGGERGGRGGRGGGAMHPEEYVRDKVTDLMPASVRGFGRGRGAR</sequence>
<feature type="non-terminal residue" evidence="5">
    <location>
        <position position="1099"/>
    </location>
</feature>
<dbReference type="Pfam" id="PF18129">
    <property type="entry name" value="SH3_12"/>
    <property type="match status" value="1"/>
</dbReference>
<evidence type="ECO:0000259" key="3">
    <source>
        <dbReference type="Pfam" id="PF18332"/>
    </source>
</evidence>
<feature type="compositionally biased region" description="Basic and acidic residues" evidence="1">
    <location>
        <begin position="626"/>
        <end position="657"/>
    </location>
</feature>
<evidence type="ECO:0000256" key="1">
    <source>
        <dbReference type="SAM" id="MobiDB-lite"/>
    </source>
</evidence>
<dbReference type="InterPro" id="IPR047008">
    <property type="entry name" value="XRN1_SH3_sf"/>
</dbReference>
<dbReference type="InterPro" id="IPR041106">
    <property type="entry name" value="XRN1_D2_D3"/>
</dbReference>
<dbReference type="InterPro" id="IPR027073">
    <property type="entry name" value="5_3_exoribonuclease"/>
</dbReference>
<feature type="region of interest" description="Disordered" evidence="1">
    <location>
        <begin position="1018"/>
        <end position="1082"/>
    </location>
</feature>
<evidence type="ECO:0000313" key="5">
    <source>
        <dbReference type="EMBL" id="GMT14176.1"/>
    </source>
</evidence>
<evidence type="ECO:0000259" key="2">
    <source>
        <dbReference type="Pfam" id="PF18129"/>
    </source>
</evidence>
<name>A0AAV5V3L4_9BILA</name>
<feature type="region of interest" description="Disordered" evidence="1">
    <location>
        <begin position="854"/>
        <end position="987"/>
    </location>
</feature>
<dbReference type="Gene3D" id="2.30.30.750">
    <property type="match status" value="1"/>
</dbReference>
<evidence type="ECO:0000259" key="4">
    <source>
        <dbReference type="Pfam" id="PF18334"/>
    </source>
</evidence>
<keyword evidence="6" id="KW-1185">Reference proteome</keyword>
<organism evidence="5 6">
    <name type="scientific">Pristionchus fissidentatus</name>
    <dbReference type="NCBI Taxonomy" id="1538716"/>
    <lineage>
        <taxon>Eukaryota</taxon>
        <taxon>Metazoa</taxon>
        <taxon>Ecdysozoa</taxon>
        <taxon>Nematoda</taxon>
        <taxon>Chromadorea</taxon>
        <taxon>Rhabditida</taxon>
        <taxon>Rhabditina</taxon>
        <taxon>Diplogasteromorpha</taxon>
        <taxon>Diplogasteroidea</taxon>
        <taxon>Neodiplogasteridae</taxon>
        <taxon>Pristionchus</taxon>
    </lineage>
</organism>